<keyword evidence="4 9" id="KW-0479">Metal-binding</keyword>
<dbReference type="InterPro" id="IPR009056">
    <property type="entry name" value="Cyt_c-like_dom"/>
</dbReference>
<evidence type="ECO:0000259" key="12">
    <source>
        <dbReference type="PROSITE" id="PS51007"/>
    </source>
</evidence>
<proteinExistence type="predicted"/>
<dbReference type="SUPFAM" id="SSF46626">
    <property type="entry name" value="Cytochrome c"/>
    <property type="match status" value="2"/>
</dbReference>
<keyword evidence="8" id="KW-0472">Membrane</keyword>
<evidence type="ECO:0000256" key="5">
    <source>
        <dbReference type="ARBA" id="ARBA00022729"/>
    </source>
</evidence>
<name>A0A1F6SY29_9PROT</name>
<evidence type="ECO:0000256" key="8">
    <source>
        <dbReference type="ARBA" id="ARBA00023136"/>
    </source>
</evidence>
<evidence type="ECO:0000256" key="1">
    <source>
        <dbReference type="ARBA" id="ARBA00004236"/>
    </source>
</evidence>
<accession>A0A1F6SY29</accession>
<dbReference type="InterPro" id="IPR051459">
    <property type="entry name" value="Cytochrome_c-type_DH"/>
</dbReference>
<dbReference type="Proteomes" id="UP000179334">
    <property type="component" value="Unassembled WGS sequence"/>
</dbReference>
<dbReference type="Gene3D" id="1.10.760.10">
    <property type="entry name" value="Cytochrome c-like domain"/>
    <property type="match status" value="2"/>
</dbReference>
<evidence type="ECO:0000256" key="3">
    <source>
        <dbReference type="ARBA" id="ARBA00022617"/>
    </source>
</evidence>
<dbReference type="GO" id="GO:0009055">
    <property type="term" value="F:electron transfer activity"/>
    <property type="evidence" value="ECO:0007669"/>
    <property type="project" value="InterPro"/>
</dbReference>
<evidence type="ECO:0000256" key="11">
    <source>
        <dbReference type="SAM" id="SignalP"/>
    </source>
</evidence>
<sequence>MRIPRLIPAVCAVLATGFVAAAGAAEVAHDRGDYLFRAAGCGGCHTDEKNHGPALAGGPAIKTPRGTFYGPNITPEPALGLGRWREADFIRAMREGVSPEGAHYYPSFPYASYTRLTDDDLRALWAYLRRQPPVAQPNRPHDVPWYLRPRSLLGTWKALYFTPGAWQPRPDKDETWNRGAYLVEAVTHCGECHTPRDALGGPRRALHLAGTRDGPDDSVVPNITPDRKTGIGRWRKSEIVEYLATGMTPEGDFAGERMAEIIDRSTSRLTPDDREAIATYLLSLPPVEHATRKEKQKPVGGRDEFGF</sequence>
<dbReference type="InterPro" id="IPR014353">
    <property type="entry name" value="Membr-bd_ADH_cyt_c"/>
</dbReference>
<dbReference type="PROSITE" id="PS51007">
    <property type="entry name" value="CYTC"/>
    <property type="match status" value="2"/>
</dbReference>
<comment type="caution">
    <text evidence="13">The sequence shown here is derived from an EMBL/GenBank/DDBJ whole genome shotgun (WGS) entry which is preliminary data.</text>
</comment>
<feature type="signal peptide" evidence="11">
    <location>
        <begin position="1"/>
        <end position="21"/>
    </location>
</feature>
<evidence type="ECO:0000313" key="14">
    <source>
        <dbReference type="Proteomes" id="UP000179334"/>
    </source>
</evidence>
<organism evidence="13 14">
    <name type="scientific">Candidatus Muproteobacteria bacterium RBG_16_64_10</name>
    <dbReference type="NCBI Taxonomy" id="1817757"/>
    <lineage>
        <taxon>Bacteria</taxon>
        <taxon>Pseudomonadati</taxon>
        <taxon>Pseudomonadota</taxon>
        <taxon>Candidatus Muproteobacteria</taxon>
    </lineage>
</organism>
<evidence type="ECO:0000256" key="4">
    <source>
        <dbReference type="ARBA" id="ARBA00022723"/>
    </source>
</evidence>
<keyword evidence="3 9" id="KW-0349">Heme</keyword>
<dbReference type="GO" id="GO:0005506">
    <property type="term" value="F:iron ion binding"/>
    <property type="evidence" value="ECO:0007669"/>
    <property type="project" value="InterPro"/>
</dbReference>
<feature type="domain" description="Cytochrome c" evidence="12">
    <location>
        <begin position="174"/>
        <end position="285"/>
    </location>
</feature>
<dbReference type="PIRSF" id="PIRSF000018">
    <property type="entry name" value="Mb_ADH_cyt_c"/>
    <property type="match status" value="1"/>
</dbReference>
<evidence type="ECO:0000313" key="13">
    <source>
        <dbReference type="EMBL" id="OGI37764.1"/>
    </source>
</evidence>
<comment type="subcellular location">
    <subcellularLocation>
        <location evidence="1">Cell membrane</location>
    </subcellularLocation>
</comment>
<dbReference type="GO" id="GO:0005886">
    <property type="term" value="C:plasma membrane"/>
    <property type="evidence" value="ECO:0007669"/>
    <property type="project" value="UniProtKB-SubCell"/>
</dbReference>
<feature type="compositionally biased region" description="Basic and acidic residues" evidence="10">
    <location>
        <begin position="289"/>
        <end position="307"/>
    </location>
</feature>
<dbReference type="AlphaFoldDB" id="A0A1F6SY29"/>
<keyword evidence="2" id="KW-1003">Cell membrane</keyword>
<dbReference type="Pfam" id="PF00034">
    <property type="entry name" value="Cytochrom_C"/>
    <property type="match status" value="2"/>
</dbReference>
<gene>
    <name evidence="13" type="ORF">A2V91_03735</name>
</gene>
<dbReference type="PANTHER" id="PTHR35008:SF8">
    <property type="entry name" value="ALCOHOL DEHYDROGENASE CYTOCHROME C SUBUNIT"/>
    <property type="match status" value="1"/>
</dbReference>
<dbReference type="InterPro" id="IPR036909">
    <property type="entry name" value="Cyt_c-like_dom_sf"/>
</dbReference>
<dbReference type="EMBL" id="MFSR01000084">
    <property type="protein sequence ID" value="OGI37764.1"/>
    <property type="molecule type" value="Genomic_DNA"/>
</dbReference>
<dbReference type="GO" id="GO:0016614">
    <property type="term" value="F:oxidoreductase activity, acting on CH-OH group of donors"/>
    <property type="evidence" value="ECO:0007669"/>
    <property type="project" value="InterPro"/>
</dbReference>
<keyword evidence="5 11" id="KW-0732">Signal</keyword>
<evidence type="ECO:0000256" key="9">
    <source>
        <dbReference type="PROSITE-ProRule" id="PRU00433"/>
    </source>
</evidence>
<feature type="domain" description="Cytochrome c" evidence="12">
    <location>
        <begin position="27"/>
        <end position="132"/>
    </location>
</feature>
<evidence type="ECO:0000256" key="10">
    <source>
        <dbReference type="SAM" id="MobiDB-lite"/>
    </source>
</evidence>
<feature type="chain" id="PRO_5009225459" evidence="11">
    <location>
        <begin position="22"/>
        <end position="307"/>
    </location>
</feature>
<feature type="region of interest" description="Disordered" evidence="10">
    <location>
        <begin position="288"/>
        <end position="307"/>
    </location>
</feature>
<dbReference type="PANTHER" id="PTHR35008">
    <property type="entry name" value="BLL4482 PROTEIN-RELATED"/>
    <property type="match status" value="1"/>
</dbReference>
<protein>
    <submittedName>
        <fullName evidence="13">Cytochrome C</fullName>
    </submittedName>
</protein>
<evidence type="ECO:0000256" key="2">
    <source>
        <dbReference type="ARBA" id="ARBA00022475"/>
    </source>
</evidence>
<keyword evidence="7 9" id="KW-0408">Iron</keyword>
<reference evidence="13 14" key="1">
    <citation type="journal article" date="2016" name="Nat. Commun.">
        <title>Thousands of microbial genomes shed light on interconnected biogeochemical processes in an aquifer system.</title>
        <authorList>
            <person name="Anantharaman K."/>
            <person name="Brown C.T."/>
            <person name="Hug L.A."/>
            <person name="Sharon I."/>
            <person name="Castelle C.J."/>
            <person name="Probst A.J."/>
            <person name="Thomas B.C."/>
            <person name="Singh A."/>
            <person name="Wilkins M.J."/>
            <person name="Karaoz U."/>
            <person name="Brodie E.L."/>
            <person name="Williams K.H."/>
            <person name="Hubbard S.S."/>
            <person name="Banfield J.F."/>
        </authorList>
    </citation>
    <scope>NUCLEOTIDE SEQUENCE [LARGE SCALE GENOMIC DNA]</scope>
</reference>
<dbReference type="GO" id="GO:0020037">
    <property type="term" value="F:heme binding"/>
    <property type="evidence" value="ECO:0007669"/>
    <property type="project" value="InterPro"/>
</dbReference>
<evidence type="ECO:0000256" key="6">
    <source>
        <dbReference type="ARBA" id="ARBA00022737"/>
    </source>
</evidence>
<keyword evidence="6" id="KW-0677">Repeat</keyword>
<evidence type="ECO:0000256" key="7">
    <source>
        <dbReference type="ARBA" id="ARBA00023004"/>
    </source>
</evidence>